<name>W4LEL5_ENTF1</name>
<dbReference type="Gene3D" id="3.40.50.720">
    <property type="entry name" value="NAD(P)-binding Rossmann-like Domain"/>
    <property type="match status" value="1"/>
</dbReference>
<dbReference type="InterPro" id="IPR036291">
    <property type="entry name" value="NAD(P)-bd_dom_sf"/>
</dbReference>
<evidence type="ECO:0000256" key="2">
    <source>
        <dbReference type="ARBA" id="ARBA00023002"/>
    </source>
</evidence>
<dbReference type="FunFam" id="3.40.50.720:FF:000084">
    <property type="entry name" value="Short-chain dehydrogenase reductase"/>
    <property type="match status" value="1"/>
</dbReference>
<gene>
    <name evidence="3" type="ORF">ETSY1_27770</name>
</gene>
<keyword evidence="4" id="KW-1185">Reference proteome</keyword>
<evidence type="ECO:0008006" key="5">
    <source>
        <dbReference type="Google" id="ProtNLM"/>
    </source>
</evidence>
<proteinExistence type="inferred from homology"/>
<keyword evidence="2" id="KW-0560">Oxidoreductase</keyword>
<dbReference type="CDD" id="cd05233">
    <property type="entry name" value="SDR_c"/>
    <property type="match status" value="1"/>
</dbReference>
<accession>W4LEL5</accession>
<dbReference type="HOGENOM" id="CLU_010194_1_0_7"/>
<comment type="caution">
    <text evidence="3">The sequence shown here is derived from an EMBL/GenBank/DDBJ whole genome shotgun (WGS) entry which is preliminary data.</text>
</comment>
<dbReference type="AlphaFoldDB" id="W4LEL5"/>
<dbReference type="SUPFAM" id="SSF51735">
    <property type="entry name" value="NAD(P)-binding Rossmann-fold domains"/>
    <property type="match status" value="1"/>
</dbReference>
<dbReference type="EMBL" id="AZHW01000828">
    <property type="protein sequence ID" value="ETW96145.1"/>
    <property type="molecule type" value="Genomic_DNA"/>
</dbReference>
<dbReference type="InterPro" id="IPR020904">
    <property type="entry name" value="Sc_DH/Rdtase_CS"/>
</dbReference>
<dbReference type="PROSITE" id="PS00061">
    <property type="entry name" value="ADH_SHORT"/>
    <property type="match status" value="1"/>
</dbReference>
<dbReference type="Proteomes" id="UP000019141">
    <property type="component" value="Unassembled WGS sequence"/>
</dbReference>
<organism evidence="3 4">
    <name type="scientific">Entotheonella factor</name>
    <dbReference type="NCBI Taxonomy" id="1429438"/>
    <lineage>
        <taxon>Bacteria</taxon>
        <taxon>Pseudomonadati</taxon>
        <taxon>Nitrospinota/Tectimicrobiota group</taxon>
        <taxon>Candidatus Tectimicrobiota</taxon>
        <taxon>Candidatus Entotheonellia</taxon>
        <taxon>Candidatus Entotheonellales</taxon>
        <taxon>Candidatus Entotheonellaceae</taxon>
        <taxon>Candidatus Entotheonella</taxon>
    </lineage>
</organism>
<dbReference type="PRINTS" id="PR00080">
    <property type="entry name" value="SDRFAMILY"/>
</dbReference>
<sequence length="278" mass="28847">MMYGLEGKVAVVTGVGRPRGIGRATALRLAREGARVVLADLGQGMAQIENDIRGVSPDLARVAAEVEEAGAEVLAVPADVSSPSDVETLLQRTVDHFGRVDIMVSNAAILADRNQNPLELPESIFARVLAVNLTGTFLCAQAAAKHMVQQGEGGSIITIGSRAARRGMPNLIAYSSSKFGVIGLTQSLALALAPHGIRVNCVCPGAVDTDMASEGQEIQAADMGIALDDLKAQLGSEIPLGRLTVADDLAKAIVWFASPESSHLTGQSLNVNGGSLMS</sequence>
<dbReference type="Pfam" id="PF13561">
    <property type="entry name" value="adh_short_C2"/>
    <property type="match status" value="1"/>
</dbReference>
<dbReference type="GO" id="GO:0016616">
    <property type="term" value="F:oxidoreductase activity, acting on the CH-OH group of donors, NAD or NADP as acceptor"/>
    <property type="evidence" value="ECO:0007669"/>
    <property type="project" value="TreeGrafter"/>
</dbReference>
<dbReference type="InterPro" id="IPR002347">
    <property type="entry name" value="SDR_fam"/>
</dbReference>
<evidence type="ECO:0000313" key="4">
    <source>
        <dbReference type="Proteomes" id="UP000019141"/>
    </source>
</evidence>
<dbReference type="NCBIfam" id="NF005559">
    <property type="entry name" value="PRK07231.1"/>
    <property type="match status" value="1"/>
</dbReference>
<dbReference type="PANTHER" id="PTHR42760:SF133">
    <property type="entry name" value="3-OXOACYL-[ACYL-CARRIER-PROTEIN] REDUCTASE"/>
    <property type="match status" value="1"/>
</dbReference>
<dbReference type="PRINTS" id="PR00081">
    <property type="entry name" value="GDHRDH"/>
</dbReference>
<comment type="similarity">
    <text evidence="1">Belongs to the short-chain dehydrogenases/reductases (SDR) family.</text>
</comment>
<reference evidence="3 4" key="1">
    <citation type="journal article" date="2014" name="Nature">
        <title>An environmental bacterial taxon with a large and distinct metabolic repertoire.</title>
        <authorList>
            <person name="Wilson M.C."/>
            <person name="Mori T."/>
            <person name="Ruckert C."/>
            <person name="Uria A.R."/>
            <person name="Helf M.J."/>
            <person name="Takada K."/>
            <person name="Gernert C."/>
            <person name="Steffens U.A."/>
            <person name="Heycke N."/>
            <person name="Schmitt S."/>
            <person name="Rinke C."/>
            <person name="Helfrich E.J."/>
            <person name="Brachmann A.O."/>
            <person name="Gurgui C."/>
            <person name="Wakimoto T."/>
            <person name="Kracht M."/>
            <person name="Crusemann M."/>
            <person name="Hentschel U."/>
            <person name="Abe I."/>
            <person name="Matsunaga S."/>
            <person name="Kalinowski J."/>
            <person name="Takeyama H."/>
            <person name="Piel J."/>
        </authorList>
    </citation>
    <scope>NUCLEOTIDE SEQUENCE [LARGE SCALE GENOMIC DNA]</scope>
    <source>
        <strain evidence="4">TSY1</strain>
    </source>
</reference>
<dbReference type="PATRIC" id="fig|1429438.4.peg.5298"/>
<protein>
    <recommendedName>
        <fullName evidence="5">Short-chain dehydrogenase</fullName>
    </recommendedName>
</protein>
<evidence type="ECO:0000256" key="1">
    <source>
        <dbReference type="ARBA" id="ARBA00006484"/>
    </source>
</evidence>
<evidence type="ECO:0000313" key="3">
    <source>
        <dbReference type="EMBL" id="ETW96145.1"/>
    </source>
</evidence>
<dbReference type="PANTHER" id="PTHR42760">
    <property type="entry name" value="SHORT-CHAIN DEHYDROGENASES/REDUCTASES FAMILY MEMBER"/>
    <property type="match status" value="1"/>
</dbReference>